<accession>A0A654G6A9</accession>
<dbReference type="AlphaFoldDB" id="A0A654G6A9"/>
<dbReference type="GO" id="GO:0008168">
    <property type="term" value="F:methyltransferase activity"/>
    <property type="evidence" value="ECO:0007669"/>
    <property type="project" value="UniProtKB-KW"/>
</dbReference>
<dbReference type="GO" id="GO:0046872">
    <property type="term" value="F:metal ion binding"/>
    <property type="evidence" value="ECO:0007669"/>
    <property type="project" value="UniProtKB-KW"/>
</dbReference>
<dbReference type="SMR" id="A0A654G6A9"/>
<dbReference type="InterPro" id="IPR005299">
    <property type="entry name" value="MeTrfase_7"/>
</dbReference>
<evidence type="ECO:0008006" key="8">
    <source>
        <dbReference type="Google" id="ProtNLM"/>
    </source>
</evidence>
<dbReference type="OMA" id="TWEGIVI"/>
<sequence length="361" mass="41006">MSTSSQSYPMSGGDDQHSYIHNSSYQKAGIDGVQEKARQYILENLDLLNMNPNLSTFTIADFGCSIGPNTFHAVQNIIDIVKLKHLKESQEDSRVAPLEFQVYFNDLPNNDFNTLFRTQPPSSKQEYFSVGVPGSFYGRVLPRNSIHIGNTSFTTHWLSKVPEEVCDKNSLAWNKNYIHCNNLIEEVTEAYKVQFEKDMGVFLKARAEELVPGGLMITLGQCLPDGVAMYETWSGIVKDTIGDCLQDMATLGVTTEEKIEMFNLPVYFPQVSELKGAIEQNIRFTIEMMEIVSHPLEAVQLSNNFITSMYRAILSTVIERHFGGSVVDELFRQFAKKLSEHPIDFEKCKKQMVYHIVLKRK</sequence>
<evidence type="ECO:0000313" key="6">
    <source>
        <dbReference type="EMBL" id="VYS68650.1"/>
    </source>
</evidence>
<keyword evidence="3" id="KW-0949">S-adenosyl-L-methionine</keyword>
<name>A0A654G6A9_ARATH</name>
<evidence type="ECO:0000256" key="2">
    <source>
        <dbReference type="ARBA" id="ARBA00022679"/>
    </source>
</evidence>
<dbReference type="Pfam" id="PF03492">
    <property type="entry name" value="Methyltransf_7"/>
    <property type="match status" value="1"/>
</dbReference>
<dbReference type="SUPFAM" id="SSF53335">
    <property type="entry name" value="S-adenosyl-L-methionine-dependent methyltransferases"/>
    <property type="match status" value="1"/>
</dbReference>
<evidence type="ECO:0000256" key="1">
    <source>
        <dbReference type="ARBA" id="ARBA00022603"/>
    </source>
</evidence>
<proteinExistence type="predicted"/>
<keyword evidence="5" id="KW-0460">Magnesium</keyword>
<dbReference type="KEGG" id="ath:AT5G38780"/>
<dbReference type="ExpressionAtlas" id="A0A654G6A9">
    <property type="expression patterns" value="baseline and differential"/>
</dbReference>
<dbReference type="Gene3D" id="1.10.1200.270">
    <property type="entry name" value="Methyltransferase, alpha-helical capping domain"/>
    <property type="match status" value="1"/>
</dbReference>
<organism evidence="6 7">
    <name type="scientific">Arabidopsis thaliana</name>
    <name type="common">Mouse-ear cress</name>
    <dbReference type="NCBI Taxonomy" id="3702"/>
    <lineage>
        <taxon>Eukaryota</taxon>
        <taxon>Viridiplantae</taxon>
        <taxon>Streptophyta</taxon>
        <taxon>Embryophyta</taxon>
        <taxon>Tracheophyta</taxon>
        <taxon>Spermatophyta</taxon>
        <taxon>Magnoliopsida</taxon>
        <taxon>eudicotyledons</taxon>
        <taxon>Gunneridae</taxon>
        <taxon>Pentapetalae</taxon>
        <taxon>rosids</taxon>
        <taxon>malvids</taxon>
        <taxon>Brassicales</taxon>
        <taxon>Brassicaceae</taxon>
        <taxon>Camelineae</taxon>
        <taxon>Arabidopsis</taxon>
    </lineage>
</organism>
<protein>
    <recommendedName>
        <fullName evidence="8">S-adenosylmethionine-dependent methyltransferase At5g38100</fullName>
    </recommendedName>
</protein>
<keyword evidence="4" id="KW-0479">Metal-binding</keyword>
<keyword evidence="2" id="KW-0808">Transferase</keyword>
<dbReference type="InterPro" id="IPR042086">
    <property type="entry name" value="MeTrfase_capping"/>
</dbReference>
<dbReference type="Gene3D" id="3.40.50.150">
    <property type="entry name" value="Vaccinia Virus protein VP39"/>
    <property type="match status" value="1"/>
</dbReference>
<reference evidence="6 7" key="1">
    <citation type="submission" date="2019-11" db="EMBL/GenBank/DDBJ databases">
        <authorList>
            <person name="Jiao W.-B."/>
            <person name="Schneeberger K."/>
        </authorList>
    </citation>
    <scope>NUCLEOTIDE SEQUENCE [LARGE SCALE GENOMIC DNA]</scope>
    <source>
        <strain evidence="7">cv. An-1</strain>
    </source>
</reference>
<evidence type="ECO:0000256" key="3">
    <source>
        <dbReference type="ARBA" id="ARBA00022691"/>
    </source>
</evidence>
<keyword evidence="1" id="KW-0489">Methyltransferase</keyword>
<gene>
    <name evidence="6" type="ORF">AN1_LOCUS24038</name>
</gene>
<dbReference type="InterPro" id="IPR029063">
    <property type="entry name" value="SAM-dependent_MTases_sf"/>
</dbReference>
<evidence type="ECO:0000256" key="4">
    <source>
        <dbReference type="ARBA" id="ARBA00022723"/>
    </source>
</evidence>
<dbReference type="EMBL" id="CACRSJ010000110">
    <property type="protein sequence ID" value="VYS68650.1"/>
    <property type="molecule type" value="Genomic_DNA"/>
</dbReference>
<evidence type="ECO:0000256" key="5">
    <source>
        <dbReference type="ARBA" id="ARBA00022842"/>
    </source>
</evidence>
<dbReference type="GO" id="GO:0032259">
    <property type="term" value="P:methylation"/>
    <property type="evidence" value="ECO:0007669"/>
    <property type="project" value="UniProtKB-KW"/>
</dbReference>
<dbReference type="RefSeq" id="NP_198694.1">
    <property type="nucleotide sequence ID" value="NM_123239.4"/>
</dbReference>
<dbReference type="Proteomes" id="UP000426265">
    <property type="component" value="Unassembled WGS sequence"/>
</dbReference>
<dbReference type="PANTHER" id="PTHR31009">
    <property type="entry name" value="S-ADENOSYL-L-METHIONINE:CARBOXYL METHYLTRANSFERASE FAMILY PROTEIN"/>
    <property type="match status" value="1"/>
</dbReference>
<evidence type="ECO:0000313" key="7">
    <source>
        <dbReference type="Proteomes" id="UP000426265"/>
    </source>
</evidence>